<evidence type="ECO:0000313" key="2">
    <source>
        <dbReference type="EMBL" id="WWF05752.1"/>
    </source>
</evidence>
<keyword evidence="3" id="KW-1185">Reference proteome</keyword>
<dbReference type="RefSeq" id="WP_338538578.1">
    <property type="nucleotide sequence ID" value="NZ_CP104874.1"/>
</dbReference>
<organism evidence="2 3">
    <name type="scientific">Janibacter terrae</name>
    <dbReference type="NCBI Taxonomy" id="103817"/>
    <lineage>
        <taxon>Bacteria</taxon>
        <taxon>Bacillati</taxon>
        <taxon>Actinomycetota</taxon>
        <taxon>Actinomycetes</taxon>
        <taxon>Micrococcales</taxon>
        <taxon>Intrasporangiaceae</taxon>
        <taxon>Janibacter</taxon>
    </lineage>
</organism>
<proteinExistence type="predicted"/>
<gene>
    <name evidence="2" type="ORF">N5P18_02430</name>
</gene>
<sequence>MRGVVWAGAVVVGLAGCAGGERAVDRPSRATSASSTEQSSASPGAIGRGARCPEGLPGSGLPREWQRWQARGFDGRLVGPTPPEQVMLCRYTQEGQSYRWVADRELRAVDGQQVIDDLRSVPQREETITACARRAEPTPFVLLLTLPNDEVHAVRADADPTCAYAGASTTNGAESFEPIGNDLLAAWRSGRWEGVTR</sequence>
<evidence type="ECO:0000313" key="3">
    <source>
        <dbReference type="Proteomes" id="UP001381003"/>
    </source>
</evidence>
<dbReference type="PROSITE" id="PS51257">
    <property type="entry name" value="PROKAR_LIPOPROTEIN"/>
    <property type="match status" value="1"/>
</dbReference>
<feature type="region of interest" description="Disordered" evidence="1">
    <location>
        <begin position="22"/>
        <end position="61"/>
    </location>
</feature>
<protein>
    <recommendedName>
        <fullName evidence="4">DUF3558 domain-containing protein</fullName>
    </recommendedName>
</protein>
<dbReference type="EMBL" id="CP104874">
    <property type="protein sequence ID" value="WWF05752.1"/>
    <property type="molecule type" value="Genomic_DNA"/>
</dbReference>
<feature type="compositionally biased region" description="Low complexity" evidence="1">
    <location>
        <begin position="29"/>
        <end position="42"/>
    </location>
</feature>
<name>A0ABZ2FEK0_9MICO</name>
<reference evidence="2 3" key="1">
    <citation type="submission" date="2022-09" db="EMBL/GenBank/DDBJ databases">
        <title>Complete genome sequence of Janibacter terrae strain COS04-44, PCL-degrading bacteria isolated from oil spilled coast.</title>
        <authorList>
            <person name="Park H."/>
            <person name="Kim J.Y."/>
            <person name="An S.H."/>
            <person name="Lee C.M."/>
            <person name="Weon H.-Y."/>
        </authorList>
    </citation>
    <scope>NUCLEOTIDE SEQUENCE [LARGE SCALE GENOMIC DNA]</scope>
    <source>
        <strain evidence="2 3">COS04-44</strain>
    </source>
</reference>
<accession>A0ABZ2FEK0</accession>
<dbReference type="Proteomes" id="UP001381003">
    <property type="component" value="Chromosome"/>
</dbReference>
<evidence type="ECO:0008006" key="4">
    <source>
        <dbReference type="Google" id="ProtNLM"/>
    </source>
</evidence>
<evidence type="ECO:0000256" key="1">
    <source>
        <dbReference type="SAM" id="MobiDB-lite"/>
    </source>
</evidence>